<name>A0A1F6FU34_9BACT</name>
<dbReference type="EMBL" id="MFMT01000002">
    <property type="protein sequence ID" value="OGG89353.1"/>
    <property type="molecule type" value="Genomic_DNA"/>
</dbReference>
<accession>A0A1F6FU34</accession>
<dbReference type="Proteomes" id="UP000179230">
    <property type="component" value="Unassembled WGS sequence"/>
</dbReference>
<evidence type="ECO:0000313" key="2">
    <source>
        <dbReference type="Proteomes" id="UP000179230"/>
    </source>
</evidence>
<organism evidence="1 2">
    <name type="scientific">Candidatus Kaiserbacteria bacterium RIFOXYD1_FULL_42_15</name>
    <dbReference type="NCBI Taxonomy" id="1798532"/>
    <lineage>
        <taxon>Bacteria</taxon>
        <taxon>Candidatus Kaiseribacteriota</taxon>
    </lineage>
</organism>
<gene>
    <name evidence="1" type="ORF">A2592_02775</name>
</gene>
<evidence type="ECO:0000313" key="1">
    <source>
        <dbReference type="EMBL" id="OGG89353.1"/>
    </source>
</evidence>
<comment type="caution">
    <text evidence="1">The sequence shown here is derived from an EMBL/GenBank/DDBJ whole genome shotgun (WGS) entry which is preliminary data.</text>
</comment>
<dbReference type="AlphaFoldDB" id="A0A1F6FU34"/>
<protein>
    <submittedName>
        <fullName evidence="1">Uncharacterized protein</fullName>
    </submittedName>
</protein>
<sequence>MKAWIATLWLACLPCMRRHGRQAKTDGGGVDCFARLACLRRQAKTFHFVFVFASEKAWDAFARLIELVYE</sequence>
<proteinExistence type="predicted"/>
<reference evidence="1 2" key="1">
    <citation type="journal article" date="2016" name="Nat. Commun.">
        <title>Thousands of microbial genomes shed light on interconnected biogeochemical processes in an aquifer system.</title>
        <authorList>
            <person name="Anantharaman K."/>
            <person name="Brown C.T."/>
            <person name="Hug L.A."/>
            <person name="Sharon I."/>
            <person name="Castelle C.J."/>
            <person name="Probst A.J."/>
            <person name="Thomas B.C."/>
            <person name="Singh A."/>
            <person name="Wilkins M.J."/>
            <person name="Karaoz U."/>
            <person name="Brodie E.L."/>
            <person name="Williams K.H."/>
            <person name="Hubbard S.S."/>
            <person name="Banfield J.F."/>
        </authorList>
    </citation>
    <scope>NUCLEOTIDE SEQUENCE [LARGE SCALE GENOMIC DNA]</scope>
</reference>